<sequence length="173" mass="16924">MRNHLILAAAPLALLASPASAQDATGTVSIDGSVAARCLFTTPSATISLGEMAQSGTGNSAGTLDTSKVDGKSATLVGWCNSTAATMTVQANALTNGATAATGFTNRVDYSATANANSVDATDDSTDALPGAAADVNMFSGDVQVTLSNSSATGLLVAGGYSGSVEVVLSPTT</sequence>
<proteinExistence type="predicted"/>
<feature type="signal peptide" evidence="1">
    <location>
        <begin position="1"/>
        <end position="21"/>
    </location>
</feature>
<dbReference type="OrthoDB" id="7189461at2"/>
<keyword evidence="1" id="KW-0732">Signal</keyword>
<reference evidence="2 3" key="1">
    <citation type="submission" date="2014-10" db="EMBL/GenBank/DDBJ databases">
        <title>Genome sequence of Novosphingobium malaysiense MUSC 273(T).</title>
        <authorList>
            <person name="Lee L.-H."/>
        </authorList>
    </citation>
    <scope>NUCLEOTIDE SEQUENCE [LARGE SCALE GENOMIC DNA]</scope>
    <source>
        <strain evidence="2 3">MUSC 273</strain>
    </source>
</reference>
<dbReference type="Proteomes" id="UP000031057">
    <property type="component" value="Unassembled WGS sequence"/>
</dbReference>
<accession>A0A0B1ZSD2</accession>
<dbReference type="RefSeq" id="WP_039279807.1">
    <property type="nucleotide sequence ID" value="NZ_JTDI01000001.1"/>
</dbReference>
<gene>
    <name evidence="2" type="ORF">LK12_04715</name>
</gene>
<evidence type="ECO:0000313" key="3">
    <source>
        <dbReference type="Proteomes" id="UP000031057"/>
    </source>
</evidence>
<protein>
    <recommendedName>
        <fullName evidence="4">Spore coat protein U domain-containing protein</fullName>
    </recommendedName>
</protein>
<comment type="caution">
    <text evidence="2">The sequence shown here is derived from an EMBL/GenBank/DDBJ whole genome shotgun (WGS) entry which is preliminary data.</text>
</comment>
<dbReference type="EMBL" id="JTDI01000001">
    <property type="protein sequence ID" value="KHK93551.1"/>
    <property type="molecule type" value="Genomic_DNA"/>
</dbReference>
<keyword evidence="3" id="KW-1185">Reference proteome</keyword>
<dbReference type="AlphaFoldDB" id="A0A0B1ZSD2"/>
<organism evidence="2 3">
    <name type="scientific">Novosphingobium malaysiense</name>
    <dbReference type="NCBI Taxonomy" id="1348853"/>
    <lineage>
        <taxon>Bacteria</taxon>
        <taxon>Pseudomonadati</taxon>
        <taxon>Pseudomonadota</taxon>
        <taxon>Alphaproteobacteria</taxon>
        <taxon>Sphingomonadales</taxon>
        <taxon>Sphingomonadaceae</taxon>
        <taxon>Novosphingobium</taxon>
    </lineage>
</organism>
<evidence type="ECO:0000313" key="2">
    <source>
        <dbReference type="EMBL" id="KHK93551.1"/>
    </source>
</evidence>
<evidence type="ECO:0008006" key="4">
    <source>
        <dbReference type="Google" id="ProtNLM"/>
    </source>
</evidence>
<name>A0A0B1ZSD2_9SPHN</name>
<evidence type="ECO:0000256" key="1">
    <source>
        <dbReference type="SAM" id="SignalP"/>
    </source>
</evidence>
<feature type="chain" id="PRO_5002085735" description="Spore coat protein U domain-containing protein" evidence="1">
    <location>
        <begin position="22"/>
        <end position="173"/>
    </location>
</feature>
<dbReference type="STRING" id="1348853.LK12_04715"/>